<organism evidence="1 2">
    <name type="scientific">Brucella intermedia LMG 3301</name>
    <dbReference type="NCBI Taxonomy" id="641118"/>
    <lineage>
        <taxon>Bacteria</taxon>
        <taxon>Pseudomonadati</taxon>
        <taxon>Pseudomonadota</taxon>
        <taxon>Alphaproteobacteria</taxon>
        <taxon>Hyphomicrobiales</taxon>
        <taxon>Brucellaceae</taxon>
        <taxon>Brucella/Ochrobactrum group</taxon>
        <taxon>Brucella</taxon>
    </lineage>
</organism>
<comment type="caution">
    <text evidence="1">The sequence shown here is derived from an EMBL/GenBank/DDBJ whole genome shotgun (WGS) entry which is preliminary data.</text>
</comment>
<evidence type="ECO:0000313" key="2">
    <source>
        <dbReference type="Proteomes" id="UP000004386"/>
    </source>
</evidence>
<sequence length="46" mass="5053">MPVSDAAVFCCVDQDSRIDFAARAPSAREKNAPSKPEINLEYNVIL</sequence>
<reference evidence="1 2" key="1">
    <citation type="submission" date="2009-05" db="EMBL/GenBank/DDBJ databases">
        <authorList>
            <person name="Setubal J.C."/>
            <person name="Boyle S."/>
            <person name="Crasta O.R."/>
            <person name="Gillespie J.J."/>
            <person name="Kenyon R.W."/>
            <person name="Lu J."/>
            <person name="Mane S."/>
            <person name="Nagrani S."/>
            <person name="Shallom J.M."/>
            <person name="Shallom S."/>
            <person name="Shukla M."/>
            <person name="Snyder E.E."/>
            <person name="Sobral B.W."/>
            <person name="Wattam A.R."/>
            <person name="Will R."/>
            <person name="Williams K."/>
            <person name="Yoo H."/>
            <person name="Munk C."/>
            <person name="Tapia R."/>
            <person name="Green L."/>
            <person name="Rogers Y."/>
            <person name="Detter J.C."/>
            <person name="Bruce D."/>
            <person name="Brettin T.S."/>
            <person name="Tsolis R."/>
        </authorList>
    </citation>
    <scope>NUCLEOTIDE SEQUENCE [LARGE SCALE GENOMIC DNA]</scope>
    <source>
        <strain evidence="1 2">LMG 3301</strain>
    </source>
</reference>
<proteinExistence type="predicted"/>
<accession>C4WGQ4</accession>
<name>C4WGQ4_9HYPH</name>
<gene>
    <name evidence="1" type="ORF">OINT_1001971</name>
</gene>
<dbReference type="EMBL" id="ACQA01000001">
    <property type="protein sequence ID" value="EEQ96532.1"/>
    <property type="molecule type" value="Genomic_DNA"/>
</dbReference>
<dbReference type="AlphaFoldDB" id="C4WGQ4"/>
<evidence type="ECO:0000313" key="1">
    <source>
        <dbReference type="EMBL" id="EEQ96532.1"/>
    </source>
</evidence>
<dbReference type="Proteomes" id="UP000004386">
    <property type="component" value="Unassembled WGS sequence"/>
</dbReference>
<protein>
    <submittedName>
        <fullName evidence="1">Uncharacterized protein</fullName>
    </submittedName>
</protein>
<dbReference type="HOGENOM" id="CLU_3186515_0_0_5"/>